<protein>
    <submittedName>
        <fullName evidence="1">Pirin</fullName>
    </submittedName>
</protein>
<dbReference type="AlphaFoldDB" id="A0A2R4VU53"/>
<dbReference type="Proteomes" id="UP000077405">
    <property type="component" value="Plasmid pYZ3"/>
</dbReference>
<dbReference type="Pfam" id="PF04796">
    <property type="entry name" value="RepA_C"/>
    <property type="match status" value="1"/>
</dbReference>
<dbReference type="KEGG" id="ahu:A6A40_23150"/>
<reference evidence="1 2" key="1">
    <citation type="submission" date="2018-04" db="EMBL/GenBank/DDBJ databases">
        <title>Complete genome sequence of the nitrogen-fixing bacterium Azospirillum humicireducens type strain SgZ-5.</title>
        <authorList>
            <person name="Yu Z."/>
        </authorList>
    </citation>
    <scope>NUCLEOTIDE SEQUENCE [LARGE SCALE GENOMIC DNA]</scope>
    <source>
        <strain evidence="1 2">SgZ-5</strain>
        <plasmid evidence="1 2">pYZ3</plasmid>
    </source>
</reference>
<proteinExistence type="predicted"/>
<evidence type="ECO:0000313" key="1">
    <source>
        <dbReference type="EMBL" id="AWB07944.1"/>
    </source>
</evidence>
<keyword evidence="2" id="KW-1185">Reference proteome</keyword>
<accession>A0A2R4VU53</accession>
<keyword evidence="1" id="KW-0614">Plasmid</keyword>
<evidence type="ECO:0000313" key="2">
    <source>
        <dbReference type="Proteomes" id="UP000077405"/>
    </source>
</evidence>
<dbReference type="RefSeq" id="WP_108548220.1">
    <property type="nucleotide sequence ID" value="NZ_CP028904.1"/>
</dbReference>
<name>A0A2R4VU53_9PROT</name>
<gene>
    <name evidence="1" type="ORF">A6A40_23150</name>
</gene>
<sequence length="312" mass="35513">MTQVHKLIVQHGREAARRMISEQEIPYFNIAASILEEESNEVGITYSGFCLTALPHRRLDDEQNWVRSNGNLSLLIKPGETKKVPNPRTADDYRKIGVPYGSKARLILLYLQTQAVRTNSPVVELGRSMNQWLDRMGVAVGGKTYTEVRNQAERISRCTLTFDWCDGQTEGFRNGSFVEGGIRLRGLDQQGDLWDDRVSLSEAFFRLLKEHPVPVWEPAIRHIAGKSMAFDIYVWLAYRLHVLEKAKPVSWKAVFDQFGTGATLRYFKPEFRTALAYALSVYPEARVIEDEEGRGLVLHPSPPPIPERLIGR</sequence>
<dbReference type="OrthoDB" id="932750at2"/>
<dbReference type="InterPro" id="IPR006881">
    <property type="entry name" value="RepA_C"/>
</dbReference>
<dbReference type="EMBL" id="CP028904">
    <property type="protein sequence ID" value="AWB07944.1"/>
    <property type="molecule type" value="Genomic_DNA"/>
</dbReference>
<organism evidence="1 2">
    <name type="scientific">Azospirillum humicireducens</name>
    <dbReference type="NCBI Taxonomy" id="1226968"/>
    <lineage>
        <taxon>Bacteria</taxon>
        <taxon>Pseudomonadati</taxon>
        <taxon>Pseudomonadota</taxon>
        <taxon>Alphaproteobacteria</taxon>
        <taxon>Rhodospirillales</taxon>
        <taxon>Azospirillaceae</taxon>
        <taxon>Azospirillum</taxon>
    </lineage>
</organism>
<geneLocation type="plasmid" evidence="1 2">
    <name>pYZ3</name>
</geneLocation>